<dbReference type="AlphaFoldDB" id="A0ABD0L8R7"/>
<dbReference type="EMBL" id="JACVVK020000073">
    <property type="protein sequence ID" value="KAK7495678.1"/>
    <property type="molecule type" value="Genomic_DNA"/>
</dbReference>
<dbReference type="PANTHER" id="PTHR15673:SF2">
    <property type="entry name" value="IQ CALMODULIN-BINDING MOTIF-CONTAINING PROTEIN 1"/>
    <property type="match status" value="1"/>
</dbReference>
<sequence>MTSPRSSPSDHRVLNLAKEVSETRERRMPTVLLKLRDILDSAPAGTPEGTRIRREIWEYNMLQMLIIIVRQDFSILPGEWRTAAKLATLLGQVSCGLELVGIERKQLCEDQLPKAIEHLFLLAKHIQHQLVNTPHSQDAAQSRSELVSNFRDVLDAMTYMCSNRYFLCAEVMKSQWLLQLLISDDPKTVNMVMGMMEKVLRSDGKVLSKVNEEDVLNLMDELIYKLSVNNDISIAASATRCVLRFCDHHKPLVEILFSRYKGLRLLLKRWEGRGFERDLRQMYTLLDSGSALKAQSQMKHDAASYIQARWKGFATRRRLRKANKAFAKFQRSYRLKKAEEEHELLATRMETELQRQMMAKRRKLMLQFKEKQLQTLEILPADQIEKFLTKEKSAAALKIQARWRGHRERTQLPRRQQVVQQVRAAIKIQRAVRQWMERADRQQQDVPTHLRPSGLTDERRVQLQEIINRRRQEQPTSRKTREEVEEIHKSASQLLAQHYSRIRHVRKKQYNWENLLARLDTDSELLLLAPPLKDVTQKDVEMYSSRSLPVATKAKAQHNATLQRLQRPWWRQQWEEDEEIDELERENYIAEMNLLL</sequence>
<comment type="caution">
    <text evidence="1">The sequence shown here is derived from an EMBL/GenBank/DDBJ whole genome shotgun (WGS) entry which is preliminary data.</text>
</comment>
<evidence type="ECO:0000313" key="2">
    <source>
        <dbReference type="Proteomes" id="UP001519460"/>
    </source>
</evidence>
<dbReference type="InterPro" id="IPR000048">
    <property type="entry name" value="IQ_motif_EF-hand-BS"/>
</dbReference>
<dbReference type="SMART" id="SM00015">
    <property type="entry name" value="IQ"/>
    <property type="match status" value="3"/>
</dbReference>
<dbReference type="CDD" id="cd23767">
    <property type="entry name" value="IQCD"/>
    <property type="match status" value="1"/>
</dbReference>
<evidence type="ECO:0000313" key="1">
    <source>
        <dbReference type="EMBL" id="KAK7495678.1"/>
    </source>
</evidence>
<dbReference type="Gene3D" id="1.20.5.190">
    <property type="match status" value="1"/>
</dbReference>
<dbReference type="Pfam" id="PF00612">
    <property type="entry name" value="IQ"/>
    <property type="match status" value="3"/>
</dbReference>
<keyword evidence="2" id="KW-1185">Reference proteome</keyword>
<organism evidence="1 2">
    <name type="scientific">Batillaria attramentaria</name>
    <dbReference type="NCBI Taxonomy" id="370345"/>
    <lineage>
        <taxon>Eukaryota</taxon>
        <taxon>Metazoa</taxon>
        <taxon>Spiralia</taxon>
        <taxon>Lophotrochozoa</taxon>
        <taxon>Mollusca</taxon>
        <taxon>Gastropoda</taxon>
        <taxon>Caenogastropoda</taxon>
        <taxon>Sorbeoconcha</taxon>
        <taxon>Cerithioidea</taxon>
        <taxon>Batillariidae</taxon>
        <taxon>Batillaria</taxon>
    </lineage>
</organism>
<name>A0ABD0L8R7_9CAEN</name>
<dbReference type="Proteomes" id="UP001519460">
    <property type="component" value="Unassembled WGS sequence"/>
</dbReference>
<dbReference type="InterPro" id="IPR028765">
    <property type="entry name" value="IQCB1"/>
</dbReference>
<gene>
    <name evidence="1" type="ORF">BaRGS_00013125</name>
</gene>
<dbReference type="PROSITE" id="PS50096">
    <property type="entry name" value="IQ"/>
    <property type="match status" value="2"/>
</dbReference>
<reference evidence="1 2" key="1">
    <citation type="journal article" date="2023" name="Sci. Data">
        <title>Genome assembly of the Korean intertidal mud-creeper Batillaria attramentaria.</title>
        <authorList>
            <person name="Patra A.K."/>
            <person name="Ho P.T."/>
            <person name="Jun S."/>
            <person name="Lee S.J."/>
            <person name="Kim Y."/>
            <person name="Won Y.J."/>
        </authorList>
    </citation>
    <scope>NUCLEOTIDE SEQUENCE [LARGE SCALE GENOMIC DNA]</scope>
    <source>
        <strain evidence="1">Wonlab-2016</strain>
    </source>
</reference>
<protein>
    <recommendedName>
        <fullName evidence="3">IQ calmodulin-binding motif-containing protein 1</fullName>
    </recommendedName>
</protein>
<evidence type="ECO:0008006" key="3">
    <source>
        <dbReference type="Google" id="ProtNLM"/>
    </source>
</evidence>
<proteinExistence type="predicted"/>
<dbReference type="PANTHER" id="PTHR15673">
    <property type="entry name" value="IQ CALMODULIN-BINDING MOTIF CONTAINING PROTEIN 1"/>
    <property type="match status" value="1"/>
</dbReference>
<accession>A0ABD0L8R7</accession>